<dbReference type="AlphaFoldDB" id="A0AAW2SPT0"/>
<organism evidence="2">
    <name type="scientific">Sesamum latifolium</name>
    <dbReference type="NCBI Taxonomy" id="2727402"/>
    <lineage>
        <taxon>Eukaryota</taxon>
        <taxon>Viridiplantae</taxon>
        <taxon>Streptophyta</taxon>
        <taxon>Embryophyta</taxon>
        <taxon>Tracheophyta</taxon>
        <taxon>Spermatophyta</taxon>
        <taxon>Magnoliopsida</taxon>
        <taxon>eudicotyledons</taxon>
        <taxon>Gunneridae</taxon>
        <taxon>Pentapetalae</taxon>
        <taxon>asterids</taxon>
        <taxon>lamiids</taxon>
        <taxon>Lamiales</taxon>
        <taxon>Pedaliaceae</taxon>
        <taxon>Sesamum</taxon>
    </lineage>
</organism>
<evidence type="ECO:0000313" key="2">
    <source>
        <dbReference type="EMBL" id="KAL0394536.1"/>
    </source>
</evidence>
<protein>
    <submittedName>
        <fullName evidence="2">Uncharacterized protein</fullName>
    </submittedName>
</protein>
<sequence length="184" mass="20438">MKRRQYEVSLTHLRSEVSNLQGHLEQATLRFENYPSTEEGKKGIEELWSSRLADSKKSEDFQSLLANNVLKYYYHGYRTCAGQFIDAGYPPLTAPTNFLDINVGLADVPKPDEEVPPELPESLLHVPSEGEAPVDPEDQMEDAVPLRVVPPSQIADDTCPADNVGMGDQKSIGLVVFHSSIIIE</sequence>
<dbReference type="EMBL" id="JACGWN010000016">
    <property type="protein sequence ID" value="KAL0394536.1"/>
    <property type="molecule type" value="Genomic_DNA"/>
</dbReference>
<feature type="region of interest" description="Disordered" evidence="1">
    <location>
        <begin position="110"/>
        <end position="139"/>
    </location>
</feature>
<name>A0AAW2SPT0_9LAMI</name>
<reference evidence="2" key="1">
    <citation type="submission" date="2020-06" db="EMBL/GenBank/DDBJ databases">
        <authorList>
            <person name="Li T."/>
            <person name="Hu X."/>
            <person name="Zhang T."/>
            <person name="Song X."/>
            <person name="Zhang H."/>
            <person name="Dai N."/>
            <person name="Sheng W."/>
            <person name="Hou X."/>
            <person name="Wei L."/>
        </authorList>
    </citation>
    <scope>NUCLEOTIDE SEQUENCE</scope>
    <source>
        <strain evidence="2">KEN1</strain>
        <tissue evidence="2">Leaf</tissue>
    </source>
</reference>
<reference evidence="2" key="2">
    <citation type="journal article" date="2024" name="Plant">
        <title>Genomic evolution and insights into agronomic trait innovations of Sesamum species.</title>
        <authorList>
            <person name="Miao H."/>
            <person name="Wang L."/>
            <person name="Qu L."/>
            <person name="Liu H."/>
            <person name="Sun Y."/>
            <person name="Le M."/>
            <person name="Wang Q."/>
            <person name="Wei S."/>
            <person name="Zheng Y."/>
            <person name="Lin W."/>
            <person name="Duan Y."/>
            <person name="Cao H."/>
            <person name="Xiong S."/>
            <person name="Wang X."/>
            <person name="Wei L."/>
            <person name="Li C."/>
            <person name="Ma Q."/>
            <person name="Ju M."/>
            <person name="Zhao R."/>
            <person name="Li G."/>
            <person name="Mu C."/>
            <person name="Tian Q."/>
            <person name="Mei H."/>
            <person name="Zhang T."/>
            <person name="Gao T."/>
            <person name="Zhang H."/>
        </authorList>
    </citation>
    <scope>NUCLEOTIDE SEQUENCE</scope>
    <source>
        <strain evidence="2">KEN1</strain>
    </source>
</reference>
<evidence type="ECO:0000256" key="1">
    <source>
        <dbReference type="SAM" id="MobiDB-lite"/>
    </source>
</evidence>
<gene>
    <name evidence="2" type="ORF">Slati_4419800</name>
</gene>
<accession>A0AAW2SPT0</accession>
<feature type="compositionally biased region" description="Low complexity" evidence="1">
    <location>
        <begin position="120"/>
        <end position="129"/>
    </location>
</feature>
<proteinExistence type="predicted"/>
<comment type="caution">
    <text evidence="2">The sequence shown here is derived from an EMBL/GenBank/DDBJ whole genome shotgun (WGS) entry which is preliminary data.</text>
</comment>